<dbReference type="InterPro" id="IPR019109">
    <property type="entry name" value="MamF_MmsF"/>
</dbReference>
<dbReference type="RefSeq" id="WP_015732690.1">
    <property type="nucleotide sequence ID" value="NC_013407.1"/>
</dbReference>
<dbReference type="GeneID" id="8512944"/>
<keyword evidence="3 5" id="KW-1133">Transmembrane helix</keyword>
<keyword evidence="7" id="KW-1185">Reference proteome</keyword>
<feature type="transmembrane region" description="Helical" evidence="5">
    <location>
        <begin position="39"/>
        <end position="57"/>
    </location>
</feature>
<reference evidence="6" key="1">
    <citation type="submission" date="2009-10" db="EMBL/GenBank/DDBJ databases">
        <title>Complete sequence of chromosome of Methanocaldococcus vulcanius M7.</title>
        <authorList>
            <consortium name="US DOE Joint Genome Institute"/>
            <person name="Lucas S."/>
            <person name="Copeland A."/>
            <person name="Lapidus A."/>
            <person name="Glavina del Rio T."/>
            <person name="Dalin E."/>
            <person name="Tice H."/>
            <person name="Bruce D."/>
            <person name="Goodwin L."/>
            <person name="Pitluck S."/>
            <person name="Lcollab F.I."/>
            <person name="Brettin T."/>
            <person name="Detter J.C."/>
            <person name="Han C."/>
            <person name="Tapia R."/>
            <person name="Kuske C.R."/>
            <person name="Schmutz J."/>
            <person name="Larimer F."/>
            <person name="Land M."/>
            <person name="Hauser L."/>
            <person name="Kyrpides N."/>
            <person name="Ovchinikova G."/>
            <person name="Sieprawska-Lupa M."/>
            <person name="Whitman W.B."/>
            <person name="Woyke T."/>
        </authorList>
    </citation>
    <scope>NUCLEOTIDE SEQUENCE [LARGE SCALE GENOMIC DNA]</scope>
    <source>
        <strain evidence="6">M7</strain>
    </source>
</reference>
<feature type="transmembrane region" description="Helical" evidence="5">
    <location>
        <begin position="12"/>
        <end position="32"/>
    </location>
</feature>
<dbReference type="KEGG" id="mvu:Metvu_0610"/>
<evidence type="ECO:0008006" key="8">
    <source>
        <dbReference type="Google" id="ProtNLM"/>
    </source>
</evidence>
<dbReference type="EMBL" id="CP001787">
    <property type="protein sequence ID" value="ACX72469.1"/>
    <property type="molecule type" value="Genomic_DNA"/>
</dbReference>
<feature type="transmembrane region" description="Helical" evidence="5">
    <location>
        <begin position="77"/>
        <end position="100"/>
    </location>
</feature>
<dbReference type="STRING" id="579137.Metvu_0610"/>
<dbReference type="AlphaFoldDB" id="C9RFW7"/>
<evidence type="ECO:0000256" key="3">
    <source>
        <dbReference type="ARBA" id="ARBA00022989"/>
    </source>
</evidence>
<dbReference type="Pfam" id="PF09685">
    <property type="entry name" value="MamF_MmsF"/>
    <property type="match status" value="1"/>
</dbReference>
<evidence type="ECO:0000256" key="1">
    <source>
        <dbReference type="ARBA" id="ARBA00004141"/>
    </source>
</evidence>
<dbReference type="OrthoDB" id="66006at2157"/>
<keyword evidence="4 5" id="KW-0472">Membrane</keyword>
<comment type="subcellular location">
    <subcellularLocation>
        <location evidence="1">Membrane</location>
        <topology evidence="1">Multi-pass membrane protein</topology>
    </subcellularLocation>
</comment>
<organism evidence="6 7">
    <name type="scientific">Methanocaldococcus vulcanius (strain ATCC 700851 / DSM 12094 / M7)</name>
    <name type="common">Methanococcus vulcanius</name>
    <dbReference type="NCBI Taxonomy" id="579137"/>
    <lineage>
        <taxon>Archaea</taxon>
        <taxon>Methanobacteriati</taxon>
        <taxon>Methanobacteriota</taxon>
        <taxon>Methanomada group</taxon>
        <taxon>Methanococci</taxon>
        <taxon>Methanococcales</taxon>
        <taxon>Methanocaldococcaceae</taxon>
        <taxon>Methanocaldococcus</taxon>
    </lineage>
</organism>
<evidence type="ECO:0000256" key="2">
    <source>
        <dbReference type="ARBA" id="ARBA00022692"/>
    </source>
</evidence>
<proteinExistence type="predicted"/>
<evidence type="ECO:0000256" key="4">
    <source>
        <dbReference type="ARBA" id="ARBA00023136"/>
    </source>
</evidence>
<protein>
    <recommendedName>
        <fullName evidence="8">Tic20 family protein</fullName>
    </recommendedName>
</protein>
<keyword evidence="2 5" id="KW-0812">Transmembrane</keyword>
<evidence type="ECO:0000313" key="6">
    <source>
        <dbReference type="EMBL" id="ACX72469.1"/>
    </source>
</evidence>
<dbReference type="HOGENOM" id="CLU_1954709_0_0_2"/>
<gene>
    <name evidence="6" type="ordered locus">Metvu_0610</name>
</gene>
<evidence type="ECO:0000256" key="5">
    <source>
        <dbReference type="SAM" id="Phobius"/>
    </source>
</evidence>
<evidence type="ECO:0000313" key="7">
    <source>
        <dbReference type="Proteomes" id="UP000002063"/>
    </source>
</evidence>
<dbReference type="eggNOG" id="arCOG10682">
    <property type="taxonomic scope" value="Archaea"/>
</dbReference>
<accession>C9RFW7</accession>
<sequence length="128" mass="14883">MKNLNTEHILSALSYLSFFVFPVFAPLIFIIVFRKSKFILFHSIQAFFIQLIFYIIAMELLTNKEYILNYLINNGNFDLLMILCAIYVYGFFISLLFGAYKASGGKWFKFPIIGNIAERIVKLLLVES</sequence>
<dbReference type="Proteomes" id="UP000002063">
    <property type="component" value="Chromosome"/>
</dbReference>
<name>C9RFW7_METVM</name>